<proteinExistence type="predicted"/>
<protein>
    <submittedName>
        <fullName evidence="1">Uncharacterized protein</fullName>
    </submittedName>
</protein>
<accession>A0A0F9HZ68</accession>
<dbReference type="EMBL" id="LAZR01013702">
    <property type="protein sequence ID" value="KKM20751.1"/>
    <property type="molecule type" value="Genomic_DNA"/>
</dbReference>
<comment type="caution">
    <text evidence="1">The sequence shown here is derived from an EMBL/GenBank/DDBJ whole genome shotgun (WGS) entry which is preliminary data.</text>
</comment>
<name>A0A0F9HZ68_9ZZZZ</name>
<dbReference type="AlphaFoldDB" id="A0A0F9HZ68"/>
<reference evidence="1" key="1">
    <citation type="journal article" date="2015" name="Nature">
        <title>Complex archaea that bridge the gap between prokaryotes and eukaryotes.</title>
        <authorList>
            <person name="Spang A."/>
            <person name="Saw J.H."/>
            <person name="Jorgensen S.L."/>
            <person name="Zaremba-Niedzwiedzka K."/>
            <person name="Martijn J."/>
            <person name="Lind A.E."/>
            <person name="van Eijk R."/>
            <person name="Schleper C."/>
            <person name="Guy L."/>
            <person name="Ettema T.J."/>
        </authorList>
    </citation>
    <scope>NUCLEOTIDE SEQUENCE</scope>
</reference>
<evidence type="ECO:0000313" key="1">
    <source>
        <dbReference type="EMBL" id="KKM20751.1"/>
    </source>
</evidence>
<gene>
    <name evidence="1" type="ORF">LCGC14_1642240</name>
</gene>
<sequence length="66" mass="7954">MTEKKDIEIGLPDINEEEKYWEEQFNKAEWKKALKEGYTNTDYESWKRIKTIYARESMTKNGSDKS</sequence>
<organism evidence="1">
    <name type="scientific">marine sediment metagenome</name>
    <dbReference type="NCBI Taxonomy" id="412755"/>
    <lineage>
        <taxon>unclassified sequences</taxon>
        <taxon>metagenomes</taxon>
        <taxon>ecological metagenomes</taxon>
    </lineage>
</organism>